<dbReference type="FunFam" id="3.20.20.70:FF:000138">
    <property type="entry name" value="NADPH dehydrogenase 1"/>
    <property type="match status" value="1"/>
</dbReference>
<proteinExistence type="predicted"/>
<dbReference type="Proteomes" id="UP001221757">
    <property type="component" value="Unassembled WGS sequence"/>
</dbReference>
<comment type="caution">
    <text evidence="2">The sequence shown here is derived from an EMBL/GenBank/DDBJ whole genome shotgun (WGS) entry which is preliminary data.</text>
</comment>
<name>A0AAD7GLI7_MYCRO</name>
<evidence type="ECO:0000313" key="3">
    <source>
        <dbReference type="Proteomes" id="UP001221757"/>
    </source>
</evidence>
<dbReference type="CDD" id="cd02933">
    <property type="entry name" value="OYE_like_FMN"/>
    <property type="match status" value="1"/>
</dbReference>
<evidence type="ECO:0000313" key="2">
    <source>
        <dbReference type="EMBL" id="KAJ7700366.1"/>
    </source>
</evidence>
<dbReference type="GO" id="GO:0010181">
    <property type="term" value="F:FMN binding"/>
    <property type="evidence" value="ECO:0007669"/>
    <property type="project" value="InterPro"/>
</dbReference>
<feature type="domain" description="NADH:flavin oxidoreductase/NADH oxidase N-terminal" evidence="1">
    <location>
        <begin position="4"/>
        <end position="340"/>
    </location>
</feature>
<dbReference type="PANTHER" id="PTHR22893">
    <property type="entry name" value="NADH OXIDOREDUCTASE-RELATED"/>
    <property type="match status" value="1"/>
</dbReference>
<dbReference type="AlphaFoldDB" id="A0AAD7GLI7"/>
<dbReference type="InterPro" id="IPR013785">
    <property type="entry name" value="Aldolase_TIM"/>
</dbReference>
<organism evidence="2 3">
    <name type="scientific">Mycena rosella</name>
    <name type="common">Pink bonnet</name>
    <name type="synonym">Agaricus rosellus</name>
    <dbReference type="NCBI Taxonomy" id="1033263"/>
    <lineage>
        <taxon>Eukaryota</taxon>
        <taxon>Fungi</taxon>
        <taxon>Dikarya</taxon>
        <taxon>Basidiomycota</taxon>
        <taxon>Agaricomycotina</taxon>
        <taxon>Agaricomycetes</taxon>
        <taxon>Agaricomycetidae</taxon>
        <taxon>Agaricales</taxon>
        <taxon>Marasmiineae</taxon>
        <taxon>Mycenaceae</taxon>
        <taxon>Mycena</taxon>
    </lineage>
</organism>
<dbReference type="GO" id="GO:0003959">
    <property type="term" value="F:NADPH dehydrogenase activity"/>
    <property type="evidence" value="ECO:0007669"/>
    <property type="project" value="TreeGrafter"/>
</dbReference>
<dbReference type="Gene3D" id="3.20.20.70">
    <property type="entry name" value="Aldolase class I"/>
    <property type="match status" value="1"/>
</dbReference>
<dbReference type="SUPFAM" id="SSF51395">
    <property type="entry name" value="FMN-linked oxidoreductases"/>
    <property type="match status" value="1"/>
</dbReference>
<accession>A0AAD7GLI7</accession>
<keyword evidence="3" id="KW-1185">Reference proteome</keyword>
<dbReference type="InterPro" id="IPR001155">
    <property type="entry name" value="OxRdtase_FMN_N"/>
</dbReference>
<protein>
    <submittedName>
        <fullName evidence="2">FMN-linked oxidoreductase</fullName>
    </submittedName>
</protein>
<dbReference type="InterPro" id="IPR045247">
    <property type="entry name" value="Oye-like"/>
</dbReference>
<reference evidence="2" key="1">
    <citation type="submission" date="2023-03" db="EMBL/GenBank/DDBJ databases">
        <title>Massive genome expansion in bonnet fungi (Mycena s.s.) driven by repeated elements and novel gene families across ecological guilds.</title>
        <authorList>
            <consortium name="Lawrence Berkeley National Laboratory"/>
            <person name="Harder C.B."/>
            <person name="Miyauchi S."/>
            <person name="Viragh M."/>
            <person name="Kuo A."/>
            <person name="Thoen E."/>
            <person name="Andreopoulos B."/>
            <person name="Lu D."/>
            <person name="Skrede I."/>
            <person name="Drula E."/>
            <person name="Henrissat B."/>
            <person name="Morin E."/>
            <person name="Kohler A."/>
            <person name="Barry K."/>
            <person name="LaButti K."/>
            <person name="Morin E."/>
            <person name="Salamov A."/>
            <person name="Lipzen A."/>
            <person name="Mereny Z."/>
            <person name="Hegedus B."/>
            <person name="Baldrian P."/>
            <person name="Stursova M."/>
            <person name="Weitz H."/>
            <person name="Taylor A."/>
            <person name="Grigoriev I.V."/>
            <person name="Nagy L.G."/>
            <person name="Martin F."/>
            <person name="Kauserud H."/>
        </authorList>
    </citation>
    <scope>NUCLEOTIDE SEQUENCE</scope>
    <source>
        <strain evidence="2">CBHHK067</strain>
    </source>
</reference>
<dbReference type="PANTHER" id="PTHR22893:SF91">
    <property type="entry name" value="NADPH DEHYDROGENASE 2-RELATED"/>
    <property type="match status" value="1"/>
</dbReference>
<sequence length="368" mass="39909">MAPQLFQPITLGPISLKHRVVLAPLTRLKTDANHVPLLPLVKEYYSQRASVPGTLEIAESTFIAAKAGGFPNMPGIWSPEQIAAWKEVVEGVHAKGSFIFLQLLALGRGAYPSVLKAVDPSFEVVSASDIPNAEGGEKPRPLTVAEIAEYVGLYTQAAKNAMEAGFDGVEIHNANGCLLDQFLQDVSNKRTDAYGGSPENRSRFTLEVIKAVADVVGEDRTSIRFSPWSPFSGMGMADPIPTYSHIVSEIAHLHPTLAYIHLIEPRISADSDIDSSAQNAGQSNDFIHKLWGARPLISAGGYTRDTAIALAERPNTLVAFGRTFIANPDLPLRLEKNIPLHPYDRPTFYLPGQDAPTGYTDQPFATQA</sequence>
<gene>
    <name evidence="2" type="ORF">B0H17DRAFT_925528</name>
</gene>
<dbReference type="Pfam" id="PF00724">
    <property type="entry name" value="Oxidored_FMN"/>
    <property type="match status" value="1"/>
</dbReference>
<dbReference type="EMBL" id="JARKIE010000020">
    <property type="protein sequence ID" value="KAJ7700366.1"/>
    <property type="molecule type" value="Genomic_DNA"/>
</dbReference>
<evidence type="ECO:0000259" key="1">
    <source>
        <dbReference type="Pfam" id="PF00724"/>
    </source>
</evidence>